<dbReference type="GeneTree" id="ENSGT00940000163772"/>
<dbReference type="PANTHER" id="PTHR37984">
    <property type="entry name" value="PROTEIN CBG26694"/>
    <property type="match status" value="1"/>
</dbReference>
<sequence length="303" mass="34168">MPLPVPKQPWTDIAMDFIVDLPKSSELSTILVVVDRFSKMAHFVPLKKLPSAPILAKIFVREIFRFHGFPSSIVSDRGVQFVSRFWRAFCKLLGVKLNFSSAYHPQSNGQTERTNQSLEQFLRCFVSSNQDNWSELLPWAEFAHNNLKHDSLGFSPFFCVHGFHPRALPSALIKSDVPAAENMVRDFKTLWSHAHQALQRASSLQKTAADKQRRPAPVFRVGDSVWLSTRNIKLHQPSHRLGPRFIGPFTIKDIINPVSVKLDLPSNMNISDSFHVSLLKPVVNNVFSAAHSSPSPVLLDGQQ</sequence>
<feature type="domain" description="Integrase catalytic" evidence="1">
    <location>
        <begin position="5"/>
        <end position="164"/>
    </location>
</feature>
<dbReference type="Pfam" id="PF00665">
    <property type="entry name" value="rve"/>
    <property type="match status" value="1"/>
</dbReference>
<dbReference type="InterPro" id="IPR001584">
    <property type="entry name" value="Integrase_cat-core"/>
</dbReference>
<evidence type="ECO:0000259" key="1">
    <source>
        <dbReference type="PROSITE" id="PS50994"/>
    </source>
</evidence>
<dbReference type="Pfam" id="PF24626">
    <property type="entry name" value="SH3_Tf2-1"/>
    <property type="match status" value="1"/>
</dbReference>
<reference evidence="2" key="1">
    <citation type="journal article" date="2010" name="Science">
        <title>The genome of the Western clawed frog Xenopus tropicalis.</title>
        <authorList>
            <person name="Hellsten U."/>
            <person name="Harland R.M."/>
            <person name="Gilchrist M.J."/>
            <person name="Hendrix D."/>
            <person name="Jurka J."/>
            <person name="Kapitonov V."/>
            <person name="Ovcharenko I."/>
            <person name="Putnam N.H."/>
            <person name="Shu S."/>
            <person name="Taher L."/>
            <person name="Blitz I.L."/>
            <person name="Blumberg B."/>
            <person name="Dichmann D.S."/>
            <person name="Dubchak I."/>
            <person name="Amaya E."/>
            <person name="Detter J.C."/>
            <person name="Fletcher R."/>
            <person name="Gerhard D.S."/>
            <person name="Goodstein D."/>
            <person name="Graves T."/>
            <person name="Grigoriev I.V."/>
            <person name="Grimwood J."/>
            <person name="Kawashima T."/>
            <person name="Lindquist E."/>
            <person name="Lucas S.M."/>
            <person name="Mead P.E."/>
            <person name="Mitros T."/>
            <person name="Ogino H."/>
            <person name="Ohta Y."/>
            <person name="Poliakov A.V."/>
            <person name="Pollet N."/>
            <person name="Robert J."/>
            <person name="Salamov A."/>
            <person name="Sater A.K."/>
            <person name="Schmutz J."/>
            <person name="Terry A."/>
            <person name="Vize P.D."/>
            <person name="Warren W.C."/>
            <person name="Wells D."/>
            <person name="Wills A."/>
            <person name="Wilson R.K."/>
            <person name="Zimmerman L.B."/>
            <person name="Zorn A.M."/>
            <person name="Grainger R."/>
            <person name="Grammer T."/>
            <person name="Khokha M.K."/>
            <person name="Richardson P.M."/>
            <person name="Rokhsar D.S."/>
        </authorList>
    </citation>
    <scope>NUCLEOTIDE SEQUENCE [LARGE SCALE GENOMIC DNA]</scope>
    <source>
        <strain evidence="2">Nigerian</strain>
    </source>
</reference>
<evidence type="ECO:0000313" key="2">
    <source>
        <dbReference type="Ensembl" id="ENSXETP00000111274"/>
    </source>
</evidence>
<dbReference type="InterPro" id="IPR036397">
    <property type="entry name" value="RNaseH_sf"/>
</dbReference>
<dbReference type="InterPro" id="IPR012337">
    <property type="entry name" value="RNaseH-like_sf"/>
</dbReference>
<name>A0A803JTE2_XENTR</name>
<dbReference type="Ensembl" id="ENSXETT00000113508">
    <property type="protein sequence ID" value="ENSXETP00000111274"/>
    <property type="gene ID" value="ENSXETG00000049097"/>
</dbReference>
<dbReference type="FunFam" id="3.30.420.10:FF:000032">
    <property type="entry name" value="Retrovirus-related Pol polyprotein from transposon 297-like Protein"/>
    <property type="match status" value="1"/>
</dbReference>
<dbReference type="InterPro" id="IPR056924">
    <property type="entry name" value="SH3_Tf2-1"/>
</dbReference>
<organism evidence="2">
    <name type="scientific">Xenopus tropicalis</name>
    <name type="common">Western clawed frog</name>
    <name type="synonym">Silurana tropicalis</name>
    <dbReference type="NCBI Taxonomy" id="8364"/>
    <lineage>
        <taxon>Eukaryota</taxon>
        <taxon>Metazoa</taxon>
        <taxon>Chordata</taxon>
        <taxon>Craniata</taxon>
        <taxon>Vertebrata</taxon>
        <taxon>Euteleostomi</taxon>
        <taxon>Amphibia</taxon>
        <taxon>Batrachia</taxon>
        <taxon>Anura</taxon>
        <taxon>Pipoidea</taxon>
        <taxon>Pipidae</taxon>
        <taxon>Xenopodinae</taxon>
        <taxon>Xenopus</taxon>
        <taxon>Silurana</taxon>
    </lineage>
</organism>
<accession>A0A803JTE2</accession>
<dbReference type="PANTHER" id="PTHR37984:SF5">
    <property type="entry name" value="PROTEIN NYNRIN-LIKE"/>
    <property type="match status" value="1"/>
</dbReference>
<reference evidence="2" key="2">
    <citation type="submission" date="2021-03" db="UniProtKB">
        <authorList>
            <consortium name="Ensembl"/>
        </authorList>
    </citation>
    <scope>IDENTIFICATION</scope>
</reference>
<dbReference type="Gene3D" id="3.30.420.10">
    <property type="entry name" value="Ribonuclease H-like superfamily/Ribonuclease H"/>
    <property type="match status" value="1"/>
</dbReference>
<dbReference type="GO" id="GO:0003676">
    <property type="term" value="F:nucleic acid binding"/>
    <property type="evidence" value="ECO:0007669"/>
    <property type="project" value="InterPro"/>
</dbReference>
<proteinExistence type="predicted"/>
<dbReference type="InParanoid" id="A0A803JTE2"/>
<dbReference type="PROSITE" id="PS50994">
    <property type="entry name" value="INTEGRASE"/>
    <property type="match status" value="1"/>
</dbReference>
<dbReference type="GO" id="GO:0015074">
    <property type="term" value="P:DNA integration"/>
    <property type="evidence" value="ECO:0007669"/>
    <property type="project" value="InterPro"/>
</dbReference>
<dbReference type="SUPFAM" id="SSF53098">
    <property type="entry name" value="Ribonuclease H-like"/>
    <property type="match status" value="1"/>
</dbReference>
<dbReference type="InterPro" id="IPR050951">
    <property type="entry name" value="Retrovirus_Pol_polyprotein"/>
</dbReference>
<dbReference type="AlphaFoldDB" id="A0A803JTE2"/>
<protein>
    <recommendedName>
        <fullName evidence="1">Integrase catalytic domain-containing protein</fullName>
    </recommendedName>
</protein>